<dbReference type="PANTHER" id="PTHR48068:SF4">
    <property type="entry name" value="TATA-BOX BINDING PROTEIN ASSOCIATED FACTOR 9"/>
    <property type="match status" value="1"/>
</dbReference>
<dbReference type="InterPro" id="IPR009072">
    <property type="entry name" value="Histone-fold"/>
</dbReference>
<feature type="compositionally biased region" description="Low complexity" evidence="6">
    <location>
        <begin position="8"/>
        <end position="24"/>
    </location>
</feature>
<evidence type="ECO:0000256" key="2">
    <source>
        <dbReference type="ARBA" id="ARBA00007646"/>
    </source>
</evidence>
<dbReference type="GO" id="GO:0016251">
    <property type="term" value="F:RNA polymerase II general transcription initiation factor activity"/>
    <property type="evidence" value="ECO:0007669"/>
    <property type="project" value="TreeGrafter"/>
</dbReference>
<keyword evidence="7" id="KW-1185">Reference proteome</keyword>
<comment type="similarity">
    <text evidence="2">Belongs to the TAF9 family.</text>
</comment>
<keyword evidence="3" id="KW-0805">Transcription regulation</keyword>
<dbReference type="Proteomes" id="UP000095287">
    <property type="component" value="Unplaced"/>
</dbReference>
<feature type="region of interest" description="Disordered" evidence="6">
    <location>
        <begin position="156"/>
        <end position="206"/>
    </location>
</feature>
<evidence type="ECO:0000256" key="6">
    <source>
        <dbReference type="SAM" id="MobiDB-lite"/>
    </source>
</evidence>
<dbReference type="GO" id="GO:0051123">
    <property type="term" value="P:RNA polymerase II preinitiation complex assembly"/>
    <property type="evidence" value="ECO:0007669"/>
    <property type="project" value="TreeGrafter"/>
</dbReference>
<dbReference type="GO" id="GO:0005669">
    <property type="term" value="C:transcription factor TFIID complex"/>
    <property type="evidence" value="ECO:0007669"/>
    <property type="project" value="TreeGrafter"/>
</dbReference>
<keyword evidence="5" id="KW-0539">Nucleus</keyword>
<evidence type="ECO:0000256" key="5">
    <source>
        <dbReference type="ARBA" id="ARBA00023242"/>
    </source>
</evidence>
<comment type="subcellular location">
    <subcellularLocation>
        <location evidence="1">Nucleus</location>
    </subcellularLocation>
</comment>
<reference evidence="8" key="1">
    <citation type="submission" date="2016-11" db="UniProtKB">
        <authorList>
            <consortium name="WormBaseParasite"/>
        </authorList>
    </citation>
    <scope>IDENTIFICATION</scope>
</reference>
<dbReference type="Pfam" id="PF02291">
    <property type="entry name" value="TFIID-31kDa"/>
    <property type="match status" value="1"/>
</dbReference>
<keyword evidence="4" id="KW-0804">Transcription</keyword>
<dbReference type="InterPro" id="IPR051431">
    <property type="entry name" value="TFIID_subunit_9"/>
</dbReference>
<evidence type="ECO:0000256" key="3">
    <source>
        <dbReference type="ARBA" id="ARBA00023015"/>
    </source>
</evidence>
<name>A0A1I7YY47_9BILA</name>
<sequence length="206" mass="23177">MAEKPNNQTQTAAGTSTSSSTGQEGAEKQAAQPSTPRDVLLMRNILASAGIYDYDPRLISQMIEFSYAHTQNIMTEAKAISDYTGKKIVDEADVQFSLSASADKRFKNEEKRKKLMNELASQKNIVPLPAIKQMSGLRLPNDRFCLMNPSYVWHNTNQDNSSESQKRDYNKHASTSSLSADKVMRMLHTQNPLKRKPESPIEEEYD</sequence>
<dbReference type="InterPro" id="IPR003162">
    <property type="entry name" value="TFIID-31"/>
</dbReference>
<evidence type="ECO:0000313" key="8">
    <source>
        <dbReference type="WBParaSite" id="L893_g21025.t1"/>
    </source>
</evidence>
<protein>
    <submittedName>
        <fullName evidence="8">Transcription initiation factor TFIID subunit 9</fullName>
    </submittedName>
</protein>
<evidence type="ECO:0000256" key="4">
    <source>
        <dbReference type="ARBA" id="ARBA00023163"/>
    </source>
</evidence>
<organism evidence="7 8">
    <name type="scientific">Steinernema glaseri</name>
    <dbReference type="NCBI Taxonomy" id="37863"/>
    <lineage>
        <taxon>Eukaryota</taxon>
        <taxon>Metazoa</taxon>
        <taxon>Ecdysozoa</taxon>
        <taxon>Nematoda</taxon>
        <taxon>Chromadorea</taxon>
        <taxon>Rhabditida</taxon>
        <taxon>Tylenchina</taxon>
        <taxon>Panagrolaimomorpha</taxon>
        <taxon>Strongyloidoidea</taxon>
        <taxon>Steinernematidae</taxon>
        <taxon>Steinernema</taxon>
    </lineage>
</organism>
<dbReference type="GO" id="GO:0000124">
    <property type="term" value="C:SAGA complex"/>
    <property type="evidence" value="ECO:0007669"/>
    <property type="project" value="TreeGrafter"/>
</dbReference>
<dbReference type="GO" id="GO:0003713">
    <property type="term" value="F:transcription coactivator activity"/>
    <property type="evidence" value="ECO:0007669"/>
    <property type="project" value="TreeGrafter"/>
</dbReference>
<dbReference type="GO" id="GO:0046982">
    <property type="term" value="F:protein heterodimerization activity"/>
    <property type="evidence" value="ECO:0007669"/>
    <property type="project" value="InterPro"/>
</dbReference>
<dbReference type="CDD" id="cd07979">
    <property type="entry name" value="HFD_TAF9"/>
    <property type="match status" value="1"/>
</dbReference>
<dbReference type="Gene3D" id="1.10.20.10">
    <property type="entry name" value="Histone, subunit A"/>
    <property type="match status" value="1"/>
</dbReference>
<proteinExistence type="inferred from homology"/>
<accession>A0A1I7YY47</accession>
<dbReference type="SUPFAM" id="SSF47113">
    <property type="entry name" value="Histone-fold"/>
    <property type="match status" value="1"/>
</dbReference>
<feature type="region of interest" description="Disordered" evidence="6">
    <location>
        <begin position="1"/>
        <end position="35"/>
    </location>
</feature>
<evidence type="ECO:0000313" key="7">
    <source>
        <dbReference type="Proteomes" id="UP000095287"/>
    </source>
</evidence>
<dbReference type="WBParaSite" id="L893_g21025.t1">
    <property type="protein sequence ID" value="L893_g21025.t1"/>
    <property type="gene ID" value="L893_g21025"/>
</dbReference>
<evidence type="ECO:0000256" key="1">
    <source>
        <dbReference type="ARBA" id="ARBA00004123"/>
    </source>
</evidence>
<dbReference type="AlphaFoldDB" id="A0A1I7YY47"/>
<dbReference type="PANTHER" id="PTHR48068">
    <property type="entry name" value="TAF9 RNA POLYMERASE II, TATA BOX-BINDING PROTEIN (TBP)-ASSOCIATED FACTOR"/>
    <property type="match status" value="1"/>
</dbReference>